<protein>
    <submittedName>
        <fullName evidence="2">TAXI family TRAP transporter solute-binding subunit</fullName>
    </submittedName>
</protein>
<gene>
    <name evidence="2" type="ORF">KUV26_19635</name>
</gene>
<dbReference type="PANTHER" id="PTHR42941">
    <property type="entry name" value="SLL1037 PROTEIN"/>
    <property type="match status" value="1"/>
</dbReference>
<dbReference type="InterPro" id="IPR011852">
    <property type="entry name" value="TRAP_TAXI"/>
</dbReference>
<sequence length="330" mass="34830">MKKLSVRANLKNRMTAAALAASLTVPAAAAAEETFLTIGTAGVTGIYYAVGGGICRLVNKSRKDHGIRCSVESTGGSVYNLKTIREGELEMGTVQSDWQYHAYHGSSVFEDAGPDEKLRSVFSLHPDTVIIAARTDTGIQKLDDLKGRTVNLGNPGSGTRATADVLVGALGWSPSDFGLVTELKSAEQSAALCDGNIDAFLMVAGNPVANVLEAATTCDIRLIPVVGEAVDGLVASQPYLGHVAIPGGLYRGVDEAVPSYGLSATFVTSADVDEEVVYQMVKAVFTNFDTFKGMHPSFAGLEKEAMVRQGLTAPLHPGAERYYREAGLIE</sequence>
<name>A0ABS7NKF0_9RHOB</name>
<dbReference type="Gene3D" id="3.40.190.10">
    <property type="entry name" value="Periplasmic binding protein-like II"/>
    <property type="match status" value="2"/>
</dbReference>
<proteinExistence type="predicted"/>
<dbReference type="Pfam" id="PF16868">
    <property type="entry name" value="NMT1_3"/>
    <property type="match status" value="1"/>
</dbReference>
<comment type="caution">
    <text evidence="2">The sequence shown here is derived from an EMBL/GenBank/DDBJ whole genome shotgun (WGS) entry which is preliminary data.</text>
</comment>
<dbReference type="PANTHER" id="PTHR42941:SF1">
    <property type="entry name" value="SLL1037 PROTEIN"/>
    <property type="match status" value="1"/>
</dbReference>
<dbReference type="SUPFAM" id="SSF53850">
    <property type="entry name" value="Periplasmic binding protein-like II"/>
    <property type="match status" value="1"/>
</dbReference>
<dbReference type="EMBL" id="JAHVJA010000012">
    <property type="protein sequence ID" value="MBY6141659.1"/>
    <property type="molecule type" value="Genomic_DNA"/>
</dbReference>
<organism evidence="2 3">
    <name type="scientific">Leisingera daeponensis</name>
    <dbReference type="NCBI Taxonomy" id="405746"/>
    <lineage>
        <taxon>Bacteria</taxon>
        <taxon>Pseudomonadati</taxon>
        <taxon>Pseudomonadota</taxon>
        <taxon>Alphaproteobacteria</taxon>
        <taxon>Rhodobacterales</taxon>
        <taxon>Roseobacteraceae</taxon>
        <taxon>Leisingera</taxon>
    </lineage>
</organism>
<feature type="chain" id="PRO_5047409450" evidence="1">
    <location>
        <begin position="31"/>
        <end position="330"/>
    </location>
</feature>
<feature type="signal peptide" evidence="1">
    <location>
        <begin position="1"/>
        <end position="30"/>
    </location>
</feature>
<evidence type="ECO:0000313" key="3">
    <source>
        <dbReference type="Proteomes" id="UP000766629"/>
    </source>
</evidence>
<keyword evidence="3" id="KW-1185">Reference proteome</keyword>
<dbReference type="Proteomes" id="UP000766629">
    <property type="component" value="Unassembled WGS sequence"/>
</dbReference>
<dbReference type="CDD" id="cd13568">
    <property type="entry name" value="PBP2_TAXI_TRAP_like_3"/>
    <property type="match status" value="1"/>
</dbReference>
<accession>A0ABS7NKF0</accession>
<keyword evidence="1" id="KW-0732">Signal</keyword>
<evidence type="ECO:0000256" key="1">
    <source>
        <dbReference type="SAM" id="SignalP"/>
    </source>
</evidence>
<evidence type="ECO:0000313" key="2">
    <source>
        <dbReference type="EMBL" id="MBY6141659.1"/>
    </source>
</evidence>
<dbReference type="RefSeq" id="WP_222509652.1">
    <property type="nucleotide sequence ID" value="NZ_JAHVJA010000012.1"/>
</dbReference>
<reference evidence="2 3" key="1">
    <citation type="submission" date="2021-06" db="EMBL/GenBank/DDBJ databases">
        <title>50 bacteria genomes isolated from Dapeng, Shenzhen, China.</title>
        <authorList>
            <person name="Zheng W."/>
            <person name="Yu S."/>
            <person name="Huang Y."/>
        </authorList>
    </citation>
    <scope>NUCLEOTIDE SEQUENCE [LARGE SCALE GENOMIC DNA]</scope>
    <source>
        <strain evidence="2 3">DP1N14-2</strain>
    </source>
</reference>
<dbReference type="NCBIfam" id="TIGR02122">
    <property type="entry name" value="TRAP_TAXI"/>
    <property type="match status" value="1"/>
</dbReference>